<protein>
    <submittedName>
        <fullName evidence="1">Uncharacterized protein</fullName>
    </submittedName>
</protein>
<name>A0A645HJY4_9ZZZZ</name>
<sequence length="50" mass="5499">MGSAEYGSAFWSTANKDAVTKKYADKKMPDDVLAIMKKLNATQSEVDSKK</sequence>
<accession>A0A645HJY4</accession>
<evidence type="ECO:0000313" key="1">
    <source>
        <dbReference type="EMBL" id="MPN36454.1"/>
    </source>
</evidence>
<organism evidence="1">
    <name type="scientific">bioreactor metagenome</name>
    <dbReference type="NCBI Taxonomy" id="1076179"/>
    <lineage>
        <taxon>unclassified sequences</taxon>
        <taxon>metagenomes</taxon>
        <taxon>ecological metagenomes</taxon>
    </lineage>
</organism>
<comment type="caution">
    <text evidence="1">The sequence shown here is derived from an EMBL/GenBank/DDBJ whole genome shotgun (WGS) entry which is preliminary data.</text>
</comment>
<reference evidence="1" key="1">
    <citation type="submission" date="2019-08" db="EMBL/GenBank/DDBJ databases">
        <authorList>
            <person name="Kucharzyk K."/>
            <person name="Murdoch R.W."/>
            <person name="Higgins S."/>
            <person name="Loffler F."/>
        </authorList>
    </citation>
    <scope>NUCLEOTIDE SEQUENCE</scope>
</reference>
<proteinExistence type="predicted"/>
<gene>
    <name evidence="1" type="ORF">SDC9_183963</name>
</gene>
<dbReference type="AlphaFoldDB" id="A0A645HJY4"/>
<dbReference type="EMBL" id="VSSQ01090597">
    <property type="protein sequence ID" value="MPN36454.1"/>
    <property type="molecule type" value="Genomic_DNA"/>
</dbReference>